<accession>A0AAE0IWM7</accession>
<dbReference type="SUPFAM" id="SSF48403">
    <property type="entry name" value="Ankyrin repeat"/>
    <property type="match status" value="1"/>
</dbReference>
<dbReference type="AlphaFoldDB" id="A0AAE0IWM7"/>
<dbReference type="PROSITE" id="PS50088">
    <property type="entry name" value="ANK_REPEAT"/>
    <property type="match status" value="1"/>
</dbReference>
<dbReference type="Proteomes" id="UP001286456">
    <property type="component" value="Unassembled WGS sequence"/>
</dbReference>
<protein>
    <recommendedName>
        <fullName evidence="4">Ankyrin</fullName>
    </recommendedName>
</protein>
<keyword evidence="3" id="KW-1185">Reference proteome</keyword>
<reference evidence="2" key="1">
    <citation type="journal article" date="2023" name="Mol. Phylogenet. Evol.">
        <title>Genome-scale phylogeny and comparative genomics of the fungal order Sordariales.</title>
        <authorList>
            <person name="Hensen N."/>
            <person name="Bonometti L."/>
            <person name="Westerberg I."/>
            <person name="Brannstrom I.O."/>
            <person name="Guillou S."/>
            <person name="Cros-Aarteil S."/>
            <person name="Calhoun S."/>
            <person name="Haridas S."/>
            <person name="Kuo A."/>
            <person name="Mondo S."/>
            <person name="Pangilinan J."/>
            <person name="Riley R."/>
            <person name="LaButti K."/>
            <person name="Andreopoulos B."/>
            <person name="Lipzen A."/>
            <person name="Chen C."/>
            <person name="Yan M."/>
            <person name="Daum C."/>
            <person name="Ng V."/>
            <person name="Clum A."/>
            <person name="Steindorff A."/>
            <person name="Ohm R.A."/>
            <person name="Martin F."/>
            <person name="Silar P."/>
            <person name="Natvig D.O."/>
            <person name="Lalanne C."/>
            <person name="Gautier V."/>
            <person name="Ament-Velasquez S.L."/>
            <person name="Kruys A."/>
            <person name="Hutchinson M.I."/>
            <person name="Powell A.J."/>
            <person name="Barry K."/>
            <person name="Miller A.N."/>
            <person name="Grigoriev I.V."/>
            <person name="Debuchy R."/>
            <person name="Gladieux P."/>
            <person name="Hiltunen Thoren M."/>
            <person name="Johannesson H."/>
        </authorList>
    </citation>
    <scope>NUCLEOTIDE SEQUENCE</scope>
    <source>
        <strain evidence="2">SMH4131-1</strain>
    </source>
</reference>
<comment type="caution">
    <text evidence="2">The sequence shown here is derived from an EMBL/GenBank/DDBJ whole genome shotgun (WGS) entry which is preliminary data.</text>
</comment>
<sequence length="434" mass="46707">MSLKNISGQLSGFLGFGSDINTAPTTYEDFWRDVYKVGDSTIETLFTSQLSAFCGPDGTIKAPRGGKAEVGHPNNDDGDDLFLRALAFACRHNPSGRLPPADIFIPVLRQCITESLDSIQHVDGYMKERCGISALENPILRQILVALAIKHRNMGLLRQLLGDGNPPAAAKLNIFTETEPESLFATLDDAIYGARVWACLAAAGWVKPEAQTETIDSPPSCPDLDEGVRIVENALALQKTNPSAALEMFNTLLALGWEPECYTGLVLGRLVKSGTATMLLRYLPRVSRTLYDGIPPHPVWPGDASLVVKAAARADEVEGLRVLRVLVGTGGMDVNTDCWYKAGVDDIHPHVYDPRLPDQSCANESPLHAAVQRGSVEVVEYLLGKGARRAKDAYGHDQVERAVLLGREAVVEAFARFGWLSGAGAGGCIDGTAG</sequence>
<dbReference type="InterPro" id="IPR036770">
    <property type="entry name" value="Ankyrin_rpt-contain_sf"/>
</dbReference>
<evidence type="ECO:0000313" key="3">
    <source>
        <dbReference type="Proteomes" id="UP001286456"/>
    </source>
</evidence>
<dbReference type="Gene3D" id="1.25.40.20">
    <property type="entry name" value="Ankyrin repeat-containing domain"/>
    <property type="match status" value="1"/>
</dbReference>
<dbReference type="EMBL" id="JAUEPO010000002">
    <property type="protein sequence ID" value="KAK3332619.1"/>
    <property type="molecule type" value="Genomic_DNA"/>
</dbReference>
<reference evidence="2" key="2">
    <citation type="submission" date="2023-06" db="EMBL/GenBank/DDBJ databases">
        <authorList>
            <consortium name="Lawrence Berkeley National Laboratory"/>
            <person name="Haridas S."/>
            <person name="Hensen N."/>
            <person name="Bonometti L."/>
            <person name="Westerberg I."/>
            <person name="Brannstrom I.O."/>
            <person name="Guillou S."/>
            <person name="Cros-Aarteil S."/>
            <person name="Calhoun S."/>
            <person name="Kuo A."/>
            <person name="Mondo S."/>
            <person name="Pangilinan J."/>
            <person name="Riley R."/>
            <person name="Labutti K."/>
            <person name="Andreopoulos B."/>
            <person name="Lipzen A."/>
            <person name="Chen C."/>
            <person name="Yanf M."/>
            <person name="Daum C."/>
            <person name="Ng V."/>
            <person name="Clum A."/>
            <person name="Steindorff A."/>
            <person name="Ohm R."/>
            <person name="Martin F."/>
            <person name="Silar P."/>
            <person name="Natvig D."/>
            <person name="Lalanne C."/>
            <person name="Gautier V."/>
            <person name="Ament-Velasquez S.L."/>
            <person name="Kruys A."/>
            <person name="Hutchinson M.I."/>
            <person name="Powell A.J."/>
            <person name="Barry K."/>
            <person name="Miller A.N."/>
            <person name="Grigoriev I.V."/>
            <person name="Debuchy R."/>
            <person name="Gladieux P."/>
            <person name="Thoren M.H."/>
            <person name="Johannesson H."/>
        </authorList>
    </citation>
    <scope>NUCLEOTIDE SEQUENCE</scope>
    <source>
        <strain evidence="2">SMH4131-1</strain>
    </source>
</reference>
<gene>
    <name evidence="2" type="ORF">B0T19DRAFT_416117</name>
</gene>
<evidence type="ECO:0008006" key="4">
    <source>
        <dbReference type="Google" id="ProtNLM"/>
    </source>
</evidence>
<dbReference type="InterPro" id="IPR002110">
    <property type="entry name" value="Ankyrin_rpt"/>
</dbReference>
<dbReference type="Pfam" id="PF00023">
    <property type="entry name" value="Ank"/>
    <property type="match status" value="1"/>
</dbReference>
<evidence type="ECO:0000313" key="2">
    <source>
        <dbReference type="EMBL" id="KAK3332619.1"/>
    </source>
</evidence>
<organism evidence="2 3">
    <name type="scientific">Cercophora scortea</name>
    <dbReference type="NCBI Taxonomy" id="314031"/>
    <lineage>
        <taxon>Eukaryota</taxon>
        <taxon>Fungi</taxon>
        <taxon>Dikarya</taxon>
        <taxon>Ascomycota</taxon>
        <taxon>Pezizomycotina</taxon>
        <taxon>Sordariomycetes</taxon>
        <taxon>Sordariomycetidae</taxon>
        <taxon>Sordariales</taxon>
        <taxon>Lasiosphaeriaceae</taxon>
        <taxon>Cercophora</taxon>
    </lineage>
</organism>
<evidence type="ECO:0000256" key="1">
    <source>
        <dbReference type="PROSITE-ProRule" id="PRU00023"/>
    </source>
</evidence>
<proteinExistence type="predicted"/>
<feature type="repeat" description="ANK" evidence="1">
    <location>
        <begin position="362"/>
        <end position="387"/>
    </location>
</feature>
<name>A0AAE0IWM7_9PEZI</name>
<keyword evidence="1" id="KW-0040">ANK repeat</keyword>
<dbReference type="PROSITE" id="PS50297">
    <property type="entry name" value="ANK_REP_REGION"/>
    <property type="match status" value="1"/>
</dbReference>